<feature type="compositionally biased region" description="Basic and acidic residues" evidence="1">
    <location>
        <begin position="458"/>
        <end position="474"/>
    </location>
</feature>
<evidence type="ECO:0000313" key="2">
    <source>
        <dbReference type="EMBL" id="KAH0816994.1"/>
    </source>
</evidence>
<dbReference type="AlphaFoldDB" id="A0A8J6HLS9"/>
<dbReference type="PANTHER" id="PTHR45913:SF19">
    <property type="entry name" value="LOW QUALITY PROTEIN: ZINC FINGER BED DOMAIN-CONTAINING PROTEIN 5-LIKE"/>
    <property type="match status" value="1"/>
</dbReference>
<dbReference type="InterPro" id="IPR012337">
    <property type="entry name" value="RNaseH-like_sf"/>
</dbReference>
<feature type="region of interest" description="Disordered" evidence="1">
    <location>
        <begin position="328"/>
        <end position="506"/>
    </location>
</feature>
<name>A0A8J6HLS9_TENMO</name>
<gene>
    <name evidence="2" type="ORF">GEV33_005797</name>
</gene>
<sequence length="704" mass="79046">MEETVFVPLEIQEEAKIACLNLLPIKSKDVYEKELQNFNAWKQERGVSGINEEEPVSENICSEITEPAGIARGKADDKEYKIKGCENYVTKLLGNPPGGGKIPGHSAFAPCPGPFLPIVREPRPSRFPPLSRPVPSLCEGTPAIPLSPLVPARSFPLENQRRPGPTGITVSTSHALLQPSPGTLHQVTDTVPEGFRRHQACLLRHLTADPRTLYAPRSYPGRVTSPHSRKRDWRSRHTATELNGVKSRDVTTGSDRHLIWRPSRVQGPLPGTGAKGFPAKLAPKYSDPYTVMKVLSPVVYNLRSPSGQKILRAHIKDLKPYRVAEPPTDCANIYRMPNPRAHRRQRTCRVPSSSCVDDRPARLSWPKPLDGPPNSCSSGPEGRRRPPRRGRGDADPQGCPERTRSPTDEPDTTASICQIDGSDRRALPRLTGESRGPRPHRPQPTAWSNAAPCSRQELLPRRQHATDHDTDRPAGKAAHGQPVRTHPAAGGPPPQQQQRDREALASKSMSSELNLILERVIDVVNYIKTRPLKARLFKKLCTDMGAEHTALLYYCNSRWLSRGNVLSRAFESHQEIHTLLQEENHENSRYLAEPDFLLKLAYLCDIFDKLNVLNLSLQGNNMHILKLLEKISAFRKKLQLWVREINEDGGKDCFPKLHKYALSNELVVSQNLLSLFTEHLSKLTEWFAKYFAEDNVERFSWIQL</sequence>
<reference evidence="2" key="1">
    <citation type="journal article" date="2020" name="J Insects Food Feed">
        <title>The yellow mealworm (Tenebrio molitor) genome: a resource for the emerging insects as food and feed industry.</title>
        <authorList>
            <person name="Eriksson T."/>
            <person name="Andere A."/>
            <person name="Kelstrup H."/>
            <person name="Emery V."/>
            <person name="Picard C."/>
        </authorList>
    </citation>
    <scope>NUCLEOTIDE SEQUENCE</scope>
    <source>
        <strain evidence="2">Stoneville</strain>
        <tissue evidence="2">Whole head</tissue>
    </source>
</reference>
<reference evidence="2" key="2">
    <citation type="submission" date="2021-08" db="EMBL/GenBank/DDBJ databases">
        <authorList>
            <person name="Eriksson T."/>
        </authorList>
    </citation>
    <scope>NUCLEOTIDE SEQUENCE</scope>
    <source>
        <strain evidence="2">Stoneville</strain>
        <tissue evidence="2">Whole head</tissue>
    </source>
</reference>
<protein>
    <submittedName>
        <fullName evidence="2">Uncharacterized protein</fullName>
    </submittedName>
</protein>
<dbReference type="EMBL" id="JABDTM020020510">
    <property type="protein sequence ID" value="KAH0816994.1"/>
    <property type="molecule type" value="Genomic_DNA"/>
</dbReference>
<proteinExistence type="predicted"/>
<dbReference type="SUPFAM" id="SSF53098">
    <property type="entry name" value="Ribonuclease H-like"/>
    <property type="match status" value="1"/>
</dbReference>
<accession>A0A8J6HLS9</accession>
<dbReference type="PANTHER" id="PTHR45913">
    <property type="entry name" value="EPM2A-INTERACTING PROTEIN 1"/>
    <property type="match status" value="1"/>
</dbReference>
<comment type="caution">
    <text evidence="2">The sequence shown here is derived from an EMBL/GenBank/DDBJ whole genome shotgun (WGS) entry which is preliminary data.</text>
</comment>
<evidence type="ECO:0000256" key="1">
    <source>
        <dbReference type="SAM" id="MobiDB-lite"/>
    </source>
</evidence>
<dbReference type="Proteomes" id="UP000719412">
    <property type="component" value="Unassembled WGS sequence"/>
</dbReference>
<evidence type="ECO:0000313" key="3">
    <source>
        <dbReference type="Proteomes" id="UP000719412"/>
    </source>
</evidence>
<organism evidence="2 3">
    <name type="scientific">Tenebrio molitor</name>
    <name type="common">Yellow mealworm beetle</name>
    <dbReference type="NCBI Taxonomy" id="7067"/>
    <lineage>
        <taxon>Eukaryota</taxon>
        <taxon>Metazoa</taxon>
        <taxon>Ecdysozoa</taxon>
        <taxon>Arthropoda</taxon>
        <taxon>Hexapoda</taxon>
        <taxon>Insecta</taxon>
        <taxon>Pterygota</taxon>
        <taxon>Neoptera</taxon>
        <taxon>Endopterygota</taxon>
        <taxon>Coleoptera</taxon>
        <taxon>Polyphaga</taxon>
        <taxon>Cucujiformia</taxon>
        <taxon>Tenebrionidae</taxon>
        <taxon>Tenebrio</taxon>
    </lineage>
</organism>
<keyword evidence="3" id="KW-1185">Reference proteome</keyword>